<dbReference type="RefSeq" id="WP_336352319.1">
    <property type="nucleotide sequence ID" value="NZ_JAZAQL010000006.1"/>
</dbReference>
<dbReference type="Proteomes" id="UP001596395">
    <property type="component" value="Unassembled WGS sequence"/>
</dbReference>
<dbReference type="AlphaFoldDB" id="A0ABD5VLX9"/>
<dbReference type="InterPro" id="IPR001962">
    <property type="entry name" value="Asn_synthase"/>
</dbReference>
<keyword evidence="4" id="KW-1185">Reference proteome</keyword>
<sequence length="636" mass="69687">MPRDGSLAALLDAPAEVSRASEASALADVAVASKELFGVFAGRESFDALAGDRRFDRVVEAAGVTVGVRSPELDVPNRTAVATDGEDAVVVWGEAFAPDAPRGTDLAGVGDETPTPGERGNEHARWLLDATRAVGPDALGHLNGSYLAVVAVDGDAYVATDPARSWDCHYTDDPGVRAFGTDATAISRAVVDPTPDVDAVREFLHLGVALGEKTFHDEVSRAPMDALVRADTVDEFERFVHADPEENDEMRRFDRPLRAGTTDGRNDGGVDWVGELAARLERAIARRSNYPGRAGVLLSAGYDSRVLLSALDDLDVAYTVGHPKADETVGARAVAEQYDVEHVAFQPDERYIRPVDEKVRYGQGVKESLHVHHAGYDDQMDVDTIYHGLLCDTFLTGHFLARDGVDAFGKRLPRTRLDPDPDPVDALLGTFGFVREGTDAIAEHVPVASDDPVGFVRDAVRDELDAVAHRAACVQDRIDAAGIRNQPSIPFRRHLYDNYRESFFVMDADLLDWHLAAPPEARNTRTFLDACRRIDGNVLDNRPPDRPYDNPVLNEVEGFVRRLTPFVRSFESAWPDRRELYARNDLDAELFPGDPGVHELPVRHKLRVHDARRWTTLGTQQAPTEASDAREAGSAD</sequence>
<feature type="region of interest" description="Disordered" evidence="1">
    <location>
        <begin position="614"/>
        <end position="636"/>
    </location>
</feature>
<protein>
    <submittedName>
        <fullName evidence="3">Asparagine synthase-related protein</fullName>
    </submittedName>
</protein>
<feature type="compositionally biased region" description="Basic and acidic residues" evidence="1">
    <location>
        <begin position="627"/>
        <end position="636"/>
    </location>
</feature>
<organism evidence="3 4">
    <name type="scientific">Halorubellus litoreus</name>
    <dbReference type="NCBI Taxonomy" id="755308"/>
    <lineage>
        <taxon>Archaea</taxon>
        <taxon>Methanobacteriati</taxon>
        <taxon>Methanobacteriota</taxon>
        <taxon>Stenosarchaea group</taxon>
        <taxon>Halobacteria</taxon>
        <taxon>Halobacteriales</taxon>
        <taxon>Halorubellaceae</taxon>
        <taxon>Halorubellus</taxon>
    </lineage>
</organism>
<gene>
    <name evidence="3" type="ORF">ACFQGB_21225</name>
</gene>
<dbReference type="SUPFAM" id="SSF52402">
    <property type="entry name" value="Adenine nucleotide alpha hydrolases-like"/>
    <property type="match status" value="1"/>
</dbReference>
<comment type="caution">
    <text evidence="3">The sequence shown here is derived from an EMBL/GenBank/DDBJ whole genome shotgun (WGS) entry which is preliminary data.</text>
</comment>
<accession>A0ABD5VLX9</accession>
<dbReference type="InterPro" id="IPR014729">
    <property type="entry name" value="Rossmann-like_a/b/a_fold"/>
</dbReference>
<evidence type="ECO:0000313" key="3">
    <source>
        <dbReference type="EMBL" id="MFC6955393.1"/>
    </source>
</evidence>
<name>A0ABD5VLX9_9EURY</name>
<dbReference type="Gene3D" id="3.40.50.620">
    <property type="entry name" value="HUPs"/>
    <property type="match status" value="1"/>
</dbReference>
<reference evidence="3 4" key="1">
    <citation type="journal article" date="2019" name="Int. J. Syst. Evol. Microbiol.">
        <title>The Global Catalogue of Microorganisms (GCM) 10K type strain sequencing project: providing services to taxonomists for standard genome sequencing and annotation.</title>
        <authorList>
            <consortium name="The Broad Institute Genomics Platform"/>
            <consortium name="The Broad Institute Genome Sequencing Center for Infectious Disease"/>
            <person name="Wu L."/>
            <person name="Ma J."/>
        </authorList>
    </citation>
    <scope>NUCLEOTIDE SEQUENCE [LARGE SCALE GENOMIC DNA]</scope>
    <source>
        <strain evidence="3 4">GX26</strain>
    </source>
</reference>
<dbReference type="EMBL" id="JBHSXN010000006">
    <property type="protein sequence ID" value="MFC6955393.1"/>
    <property type="molecule type" value="Genomic_DNA"/>
</dbReference>
<evidence type="ECO:0000313" key="4">
    <source>
        <dbReference type="Proteomes" id="UP001596395"/>
    </source>
</evidence>
<proteinExistence type="predicted"/>
<feature type="domain" description="Asparagine synthetase" evidence="2">
    <location>
        <begin position="276"/>
        <end position="348"/>
    </location>
</feature>
<dbReference type="Pfam" id="PF00733">
    <property type="entry name" value="Asn_synthase"/>
    <property type="match status" value="1"/>
</dbReference>
<evidence type="ECO:0000259" key="2">
    <source>
        <dbReference type="Pfam" id="PF00733"/>
    </source>
</evidence>
<evidence type="ECO:0000256" key="1">
    <source>
        <dbReference type="SAM" id="MobiDB-lite"/>
    </source>
</evidence>